<reference evidence="2 3" key="1">
    <citation type="submission" date="2020-03" db="EMBL/GenBank/DDBJ databases">
        <title>Genomic Encyclopedia of Type Strains, Phase IV (KMG-IV): sequencing the most valuable type-strain genomes for metagenomic binning, comparative biology and taxonomic classification.</title>
        <authorList>
            <person name="Goeker M."/>
        </authorList>
    </citation>
    <scope>NUCLEOTIDE SEQUENCE [LARGE SCALE GENOMIC DNA]</scope>
    <source>
        <strain evidence="2 3">DSM 19867</strain>
    </source>
</reference>
<dbReference type="EMBL" id="JAASRM010000001">
    <property type="protein sequence ID" value="NIK86844.1"/>
    <property type="molecule type" value="Genomic_DNA"/>
</dbReference>
<dbReference type="Gene3D" id="1.20.58.1000">
    <property type="entry name" value="Metal-sensitive repressor, helix protomer"/>
    <property type="match status" value="1"/>
</dbReference>
<evidence type="ECO:0000256" key="1">
    <source>
        <dbReference type="ARBA" id="ARBA00005260"/>
    </source>
</evidence>
<dbReference type="InterPro" id="IPR003735">
    <property type="entry name" value="Metal_Tscrpt_repr"/>
</dbReference>
<proteinExistence type="inferred from homology"/>
<name>A0A846MTT0_9PROT</name>
<dbReference type="GO" id="GO:0046872">
    <property type="term" value="F:metal ion binding"/>
    <property type="evidence" value="ECO:0007669"/>
    <property type="project" value="InterPro"/>
</dbReference>
<dbReference type="PANTHER" id="PTHR33677:SF3">
    <property type="entry name" value="COPPER-SENSING TRANSCRIPTIONAL REPRESSOR RICR"/>
    <property type="match status" value="1"/>
</dbReference>
<dbReference type="Proteomes" id="UP000570514">
    <property type="component" value="Unassembled WGS sequence"/>
</dbReference>
<keyword evidence="2" id="KW-0238">DNA-binding</keyword>
<comment type="similarity">
    <text evidence="1">Belongs to the FrmR/RcnR family.</text>
</comment>
<keyword evidence="3" id="KW-1185">Reference proteome</keyword>
<accession>A0A846MTT0</accession>
<dbReference type="Pfam" id="PF02583">
    <property type="entry name" value="Trns_repr_metal"/>
    <property type="match status" value="1"/>
</dbReference>
<comment type="caution">
    <text evidence="2">The sequence shown here is derived from an EMBL/GenBank/DDBJ whole genome shotgun (WGS) entry which is preliminary data.</text>
</comment>
<gene>
    <name evidence="2" type="ORF">FHS83_000162</name>
</gene>
<organism evidence="2 3">
    <name type="scientific">Rhizomicrobium palustre</name>
    <dbReference type="NCBI Taxonomy" id="189966"/>
    <lineage>
        <taxon>Bacteria</taxon>
        <taxon>Pseudomonadati</taxon>
        <taxon>Pseudomonadota</taxon>
        <taxon>Alphaproteobacteria</taxon>
        <taxon>Micropepsales</taxon>
        <taxon>Micropepsaceae</taxon>
        <taxon>Rhizomicrobium</taxon>
    </lineage>
</organism>
<dbReference type="GO" id="GO:0045892">
    <property type="term" value="P:negative regulation of DNA-templated transcription"/>
    <property type="evidence" value="ECO:0007669"/>
    <property type="project" value="UniProtKB-ARBA"/>
</dbReference>
<dbReference type="RefSeq" id="WP_167079912.1">
    <property type="nucleotide sequence ID" value="NZ_BAAADC010000001.1"/>
</dbReference>
<dbReference type="PANTHER" id="PTHR33677">
    <property type="entry name" value="TRANSCRIPTIONAL REPRESSOR FRMR-RELATED"/>
    <property type="match status" value="1"/>
</dbReference>
<dbReference type="AlphaFoldDB" id="A0A846MTT0"/>
<evidence type="ECO:0000313" key="2">
    <source>
        <dbReference type="EMBL" id="NIK86844.1"/>
    </source>
</evidence>
<dbReference type="CDD" id="cd10148">
    <property type="entry name" value="CsoR-like_DUF156"/>
    <property type="match status" value="1"/>
</dbReference>
<dbReference type="GO" id="GO:0003677">
    <property type="term" value="F:DNA binding"/>
    <property type="evidence" value="ECO:0007669"/>
    <property type="project" value="UniProtKB-KW"/>
</dbReference>
<dbReference type="InterPro" id="IPR038390">
    <property type="entry name" value="Metal_Tscrpt_repr_sf"/>
</dbReference>
<protein>
    <submittedName>
        <fullName evidence="2">DNA-binding FrmR family transcriptional regulator</fullName>
    </submittedName>
</protein>
<sequence>MTKADPKLLSRLARIEGQVRGVIRMVEEERYCIDVLNQTQAIKAALSKVEAEVLKGHAAHCVAHAIKSGNARDQKQKFDELVELFSRYGK</sequence>
<evidence type="ECO:0000313" key="3">
    <source>
        <dbReference type="Proteomes" id="UP000570514"/>
    </source>
</evidence>